<dbReference type="GO" id="GO:0047334">
    <property type="term" value="F:diphosphate-fructose-6-phosphate 1-phosphotransferase activity"/>
    <property type="evidence" value="ECO:0007669"/>
    <property type="project" value="TreeGrafter"/>
</dbReference>
<dbReference type="GO" id="GO:0005829">
    <property type="term" value="C:cytosol"/>
    <property type="evidence" value="ECO:0007669"/>
    <property type="project" value="TreeGrafter"/>
</dbReference>
<dbReference type="AlphaFoldDB" id="A0AAW2CWW7"/>
<evidence type="ECO:0000256" key="2">
    <source>
        <dbReference type="ARBA" id="ARBA00023152"/>
    </source>
</evidence>
<protein>
    <recommendedName>
        <fullName evidence="6">Phosphofructokinase domain-containing protein</fullName>
    </recommendedName>
</protein>
<dbReference type="InterPro" id="IPR037165">
    <property type="entry name" value="AldOxase/xan_DH_Mopterin-bd_sf"/>
</dbReference>
<feature type="region of interest" description="Disordered" evidence="3">
    <location>
        <begin position="263"/>
        <end position="343"/>
    </location>
</feature>
<dbReference type="GO" id="GO:0015979">
    <property type="term" value="P:photosynthesis"/>
    <property type="evidence" value="ECO:0007669"/>
    <property type="project" value="TreeGrafter"/>
</dbReference>
<dbReference type="PRINTS" id="PR01217">
    <property type="entry name" value="PRICHEXTENSN"/>
</dbReference>
<keyword evidence="1" id="KW-0963">Cytoplasm</keyword>
<proteinExistence type="predicted"/>
<name>A0AAW2CWW7_9ROSI</name>
<reference evidence="4 5" key="1">
    <citation type="submission" date="2024-01" db="EMBL/GenBank/DDBJ databases">
        <title>A telomere-to-telomere, gap-free genome of sweet tea (Lithocarpus litseifolius).</title>
        <authorList>
            <person name="Zhou J."/>
        </authorList>
    </citation>
    <scope>NUCLEOTIDE SEQUENCE [LARGE SCALE GENOMIC DNA]</scope>
    <source>
        <strain evidence="4">Zhou-2022a</strain>
        <tissue evidence="4">Leaf</tissue>
    </source>
</reference>
<dbReference type="PANTHER" id="PTHR43650">
    <property type="entry name" value="PYROPHOSPHATE--FRUCTOSE 6-PHOSPHATE 1-PHOSPHOTRANSFERASE"/>
    <property type="match status" value="1"/>
</dbReference>
<gene>
    <name evidence="4" type="ORF">SO802_016095</name>
</gene>
<dbReference type="GO" id="GO:0016491">
    <property type="term" value="F:oxidoreductase activity"/>
    <property type="evidence" value="ECO:0007669"/>
    <property type="project" value="InterPro"/>
</dbReference>
<dbReference type="Gene3D" id="3.40.50.450">
    <property type="match status" value="2"/>
</dbReference>
<evidence type="ECO:0000256" key="3">
    <source>
        <dbReference type="SAM" id="MobiDB-lite"/>
    </source>
</evidence>
<evidence type="ECO:0000256" key="1">
    <source>
        <dbReference type="ARBA" id="ARBA00022490"/>
    </source>
</evidence>
<organism evidence="4 5">
    <name type="scientific">Lithocarpus litseifolius</name>
    <dbReference type="NCBI Taxonomy" id="425828"/>
    <lineage>
        <taxon>Eukaryota</taxon>
        <taxon>Viridiplantae</taxon>
        <taxon>Streptophyta</taxon>
        <taxon>Embryophyta</taxon>
        <taxon>Tracheophyta</taxon>
        <taxon>Spermatophyta</taxon>
        <taxon>Magnoliopsida</taxon>
        <taxon>eudicotyledons</taxon>
        <taxon>Gunneridae</taxon>
        <taxon>Pentapetalae</taxon>
        <taxon>rosids</taxon>
        <taxon>fabids</taxon>
        <taxon>Fagales</taxon>
        <taxon>Fagaceae</taxon>
        <taxon>Lithocarpus</taxon>
    </lineage>
</organism>
<evidence type="ECO:0000313" key="4">
    <source>
        <dbReference type="EMBL" id="KAL0002314.1"/>
    </source>
</evidence>
<dbReference type="GO" id="GO:0009749">
    <property type="term" value="P:response to glucose"/>
    <property type="evidence" value="ECO:0007669"/>
    <property type="project" value="TreeGrafter"/>
</dbReference>
<keyword evidence="5" id="KW-1185">Reference proteome</keyword>
<dbReference type="SUPFAM" id="SSF53784">
    <property type="entry name" value="Phosphofructokinase"/>
    <property type="match status" value="1"/>
</dbReference>
<feature type="region of interest" description="Disordered" evidence="3">
    <location>
        <begin position="70"/>
        <end position="138"/>
    </location>
</feature>
<dbReference type="InterPro" id="IPR035966">
    <property type="entry name" value="PKF_sf"/>
</dbReference>
<dbReference type="PANTHER" id="PTHR43650:SF17">
    <property type="entry name" value="PYROPHOSPHATE--FRUCTOSE 6-PHOSPHATE 1-PHOSPHOTRANSFERASE SUBUNIT ALPHA 1"/>
    <property type="match status" value="1"/>
</dbReference>
<feature type="compositionally biased region" description="Basic and acidic residues" evidence="3">
    <location>
        <begin position="323"/>
        <end position="333"/>
    </location>
</feature>
<evidence type="ECO:0008006" key="6">
    <source>
        <dbReference type="Google" id="ProtNLM"/>
    </source>
</evidence>
<dbReference type="GO" id="GO:0003872">
    <property type="term" value="F:6-phosphofructokinase activity"/>
    <property type="evidence" value="ECO:0007669"/>
    <property type="project" value="InterPro"/>
</dbReference>
<dbReference type="SUPFAM" id="SSF56003">
    <property type="entry name" value="Molybdenum cofactor-binding domain"/>
    <property type="match status" value="1"/>
</dbReference>
<dbReference type="EMBL" id="JAZDWU010000005">
    <property type="protein sequence ID" value="KAL0002314.1"/>
    <property type="molecule type" value="Genomic_DNA"/>
</dbReference>
<keyword evidence="2" id="KW-0324">Glycolysis</keyword>
<accession>A0AAW2CWW7</accession>
<evidence type="ECO:0000313" key="5">
    <source>
        <dbReference type="Proteomes" id="UP001459277"/>
    </source>
</evidence>
<dbReference type="Proteomes" id="UP001459277">
    <property type="component" value="Unassembled WGS sequence"/>
</dbReference>
<feature type="compositionally biased region" description="Low complexity" evidence="3">
    <location>
        <begin position="87"/>
        <end position="104"/>
    </location>
</feature>
<comment type="caution">
    <text evidence="4">The sequence shown here is derived from an EMBL/GenBank/DDBJ whole genome shotgun (WGS) entry which is preliminary data.</text>
</comment>
<dbReference type="Gene3D" id="3.30.365.10">
    <property type="entry name" value="Aldehyde oxidase/xanthine dehydrogenase, molybdopterin binding domain"/>
    <property type="match status" value="1"/>
</dbReference>
<sequence>MLFARNCKRVQVPSPKSRPSGIVLIHYCEQLVRMQPGKIESHKALLEMLPVGSPGHDHIRRILKAMAGLGGGPAANGRENNGHETESATTATPSTSTAPQSTPSHGRCATASLSTSATRGRGQCATASPSTGAARGCGRHATTPWVVTSPDIPAPIPHASPQPEVPPPILDAYHQSEVPPLMVDASPQPEILLPEVPSPTPPSQPSFDLGIEFHLTPPMHLETPSYPPTSFSAPTLPIDSPRTEPMTMIPTPSLYTENHYPLTSSSSDPLGPMVGIDILQPDIDVPDEHPPHQPSPQRGRPQRAKRAFTCGTGGHKIGHKGSSMHDDEPKDDAPQPPPPPKHYMRVKKRKIAAAADPADAHSIAHYFPNTYGQPLAHFLRATAKVPDAQIITEHPAFRVGIVFCGRQSPGGHNVVSGLYSALKIHNPKSGYDLLGRTKDQIKTTEQVNSTLNACKELKLDGLVIIGGVTSNTDAAQLAETFAVAKCPTKVNSQLISNVCIDALSAEKVKGELTLFLGRRWLPQSLTLFDIAAKFVMQFKLGQSQVYGNDGWYFFESDSLKVLLDALLEKQKNGEQGEGHPNVKAIHSSKAVGEPPFFLASAVFFAIKDSITAVRAKVGCNDWFPLDNPATPERIRMACLDEFTAHV</sequence>